<feature type="transmembrane region" description="Helical" evidence="1">
    <location>
        <begin position="34"/>
        <end position="54"/>
    </location>
</feature>
<protein>
    <submittedName>
        <fullName evidence="2">ABC transporter permease</fullName>
    </submittedName>
</protein>
<dbReference type="Proteomes" id="UP001431429">
    <property type="component" value="Unassembled WGS sequence"/>
</dbReference>
<dbReference type="EMBL" id="JAMQAW010000036">
    <property type="protein sequence ID" value="MCM2392103.1"/>
    <property type="molecule type" value="Genomic_DNA"/>
</dbReference>
<organism evidence="2 3">
    <name type="scientific">Streptomyces albipurpureus</name>
    <dbReference type="NCBI Taxonomy" id="2897419"/>
    <lineage>
        <taxon>Bacteria</taxon>
        <taxon>Bacillati</taxon>
        <taxon>Actinomycetota</taxon>
        <taxon>Actinomycetes</taxon>
        <taxon>Kitasatosporales</taxon>
        <taxon>Streptomycetaceae</taxon>
        <taxon>Streptomyces</taxon>
    </lineage>
</organism>
<keyword evidence="3" id="KW-1185">Reference proteome</keyword>
<dbReference type="Pfam" id="PF12730">
    <property type="entry name" value="ABC2_membrane_4"/>
    <property type="match status" value="1"/>
</dbReference>
<feature type="transmembrane region" description="Helical" evidence="1">
    <location>
        <begin position="251"/>
        <end position="275"/>
    </location>
</feature>
<comment type="caution">
    <text evidence="2">The sequence shown here is derived from an EMBL/GenBank/DDBJ whole genome shotgun (WGS) entry which is preliminary data.</text>
</comment>
<sequence length="285" mass="29887">MSTLVDSAPGYRARHTLPLRVEAVRQLKRRRTMLMAGILAALPLILIAAFAIGGSPDGGENDRITLMDTATASGANFAATCLFASAGFLLVVPVALFHGDTVASEANWSSLRYLLAAPVPRTRLLWSKLAVALGFSAAAMVMLPVIALAAGTIAYGWGPLKLPTGGSLATAETLPRLALVVGFIFVSQLVTAGLAFWLSTKTDAPLGAVGGAVGLTIVGNVLDAVTALGSWREVLPAHWQFAWIDALQPQLEWSGMVKGAAVSVSYALVLFALAFRNFSRKDIVS</sequence>
<gene>
    <name evidence="2" type="ORF">NBG84_28095</name>
</gene>
<evidence type="ECO:0000313" key="3">
    <source>
        <dbReference type="Proteomes" id="UP001431429"/>
    </source>
</evidence>
<dbReference type="PANTHER" id="PTHR37305">
    <property type="entry name" value="INTEGRAL MEMBRANE PROTEIN-RELATED"/>
    <property type="match status" value="1"/>
</dbReference>
<reference evidence="2" key="1">
    <citation type="submission" date="2022-06" db="EMBL/GenBank/DDBJ databases">
        <title>Genome public.</title>
        <authorList>
            <person name="Sun Q."/>
        </authorList>
    </citation>
    <scope>NUCLEOTIDE SEQUENCE</scope>
    <source>
        <strain evidence="2">CWNU-1</strain>
    </source>
</reference>
<accession>A0ABT0UU50</accession>
<name>A0ABT0UU50_9ACTN</name>
<keyword evidence="1" id="KW-0472">Membrane</keyword>
<proteinExistence type="predicted"/>
<feature type="transmembrane region" description="Helical" evidence="1">
    <location>
        <begin position="129"/>
        <end position="157"/>
    </location>
</feature>
<feature type="transmembrane region" description="Helical" evidence="1">
    <location>
        <begin position="177"/>
        <end position="199"/>
    </location>
</feature>
<dbReference type="PANTHER" id="PTHR37305:SF1">
    <property type="entry name" value="MEMBRANE PROTEIN"/>
    <property type="match status" value="1"/>
</dbReference>
<feature type="transmembrane region" description="Helical" evidence="1">
    <location>
        <begin position="74"/>
        <end position="97"/>
    </location>
</feature>
<feature type="transmembrane region" description="Helical" evidence="1">
    <location>
        <begin position="206"/>
        <end position="231"/>
    </location>
</feature>
<keyword evidence="1" id="KW-1133">Transmembrane helix</keyword>
<dbReference type="RefSeq" id="WP_250922415.1">
    <property type="nucleotide sequence ID" value="NZ_JAMQAW010000036.1"/>
</dbReference>
<evidence type="ECO:0000256" key="1">
    <source>
        <dbReference type="SAM" id="Phobius"/>
    </source>
</evidence>
<evidence type="ECO:0000313" key="2">
    <source>
        <dbReference type="EMBL" id="MCM2392103.1"/>
    </source>
</evidence>
<keyword evidence="1" id="KW-0812">Transmembrane</keyword>